<reference evidence="4 5" key="1">
    <citation type="submission" date="2019-02" db="EMBL/GenBank/DDBJ databases">
        <title>Deep-cultivation of Planctomycetes and their phenomic and genomic characterization uncovers novel biology.</title>
        <authorList>
            <person name="Wiegand S."/>
            <person name="Jogler M."/>
            <person name="Boedeker C."/>
            <person name="Pinto D."/>
            <person name="Vollmers J."/>
            <person name="Rivas-Marin E."/>
            <person name="Kohn T."/>
            <person name="Peeters S.H."/>
            <person name="Heuer A."/>
            <person name="Rast P."/>
            <person name="Oberbeckmann S."/>
            <person name="Bunk B."/>
            <person name="Jeske O."/>
            <person name="Meyerdierks A."/>
            <person name="Storesund J.E."/>
            <person name="Kallscheuer N."/>
            <person name="Luecker S."/>
            <person name="Lage O.M."/>
            <person name="Pohl T."/>
            <person name="Merkel B.J."/>
            <person name="Hornburger P."/>
            <person name="Mueller R.-W."/>
            <person name="Bruemmer F."/>
            <person name="Labrenz M."/>
            <person name="Spormann A.M."/>
            <person name="Op den Camp H."/>
            <person name="Overmann J."/>
            <person name="Amann R."/>
            <person name="Jetten M.S.M."/>
            <person name="Mascher T."/>
            <person name="Medema M.H."/>
            <person name="Devos D.P."/>
            <person name="Kaster A.-K."/>
            <person name="Ovreas L."/>
            <person name="Rohde M."/>
            <person name="Galperin M.Y."/>
            <person name="Jogler C."/>
        </authorList>
    </citation>
    <scope>NUCLEOTIDE SEQUENCE [LARGE SCALE GENOMIC DNA]</scope>
    <source>
        <strain evidence="4 5">I41</strain>
    </source>
</reference>
<protein>
    <submittedName>
        <fullName evidence="4">Beta-glucanase</fullName>
        <ecNumber evidence="4">3.2.1.73</ecNumber>
    </submittedName>
</protein>
<feature type="domain" description="GH16" evidence="3">
    <location>
        <begin position="15"/>
        <end position="290"/>
    </location>
</feature>
<dbReference type="RefSeq" id="WP_145433294.1">
    <property type="nucleotide sequence ID" value="NZ_CP036339.1"/>
</dbReference>
<keyword evidence="5" id="KW-1185">Reference proteome</keyword>
<dbReference type="EMBL" id="CP036339">
    <property type="protein sequence ID" value="QDT73726.1"/>
    <property type="molecule type" value="Genomic_DNA"/>
</dbReference>
<keyword evidence="4" id="KW-0378">Hydrolase</keyword>
<dbReference type="CDD" id="cd00413">
    <property type="entry name" value="Glyco_hydrolase_16"/>
    <property type="match status" value="1"/>
</dbReference>
<organism evidence="4 5">
    <name type="scientific">Lacipirellula limnantheis</name>
    <dbReference type="NCBI Taxonomy" id="2528024"/>
    <lineage>
        <taxon>Bacteria</taxon>
        <taxon>Pseudomonadati</taxon>
        <taxon>Planctomycetota</taxon>
        <taxon>Planctomycetia</taxon>
        <taxon>Pirellulales</taxon>
        <taxon>Lacipirellulaceae</taxon>
        <taxon>Lacipirellula</taxon>
    </lineage>
</organism>
<keyword evidence="2" id="KW-0732">Signal</keyword>
<feature type="signal peptide" evidence="2">
    <location>
        <begin position="1"/>
        <end position="18"/>
    </location>
</feature>
<evidence type="ECO:0000313" key="5">
    <source>
        <dbReference type="Proteomes" id="UP000317909"/>
    </source>
</evidence>
<gene>
    <name evidence="4" type="primary">bglS</name>
    <name evidence="4" type="ORF">I41_29170</name>
</gene>
<dbReference type="KEGG" id="llh:I41_29170"/>
<evidence type="ECO:0000259" key="3">
    <source>
        <dbReference type="PROSITE" id="PS51762"/>
    </source>
</evidence>
<dbReference type="Pfam" id="PF00722">
    <property type="entry name" value="Glyco_hydro_16"/>
    <property type="match status" value="1"/>
</dbReference>
<proteinExistence type="inferred from homology"/>
<dbReference type="OrthoDB" id="233689at2"/>
<dbReference type="Gene3D" id="2.60.120.260">
    <property type="entry name" value="Galactose-binding domain-like"/>
    <property type="match status" value="1"/>
</dbReference>
<dbReference type="Proteomes" id="UP000317909">
    <property type="component" value="Chromosome"/>
</dbReference>
<dbReference type="SUPFAM" id="SSF49899">
    <property type="entry name" value="Concanavalin A-like lectins/glucanases"/>
    <property type="match status" value="1"/>
</dbReference>
<comment type="similarity">
    <text evidence="1">Belongs to the glycosyl hydrolase 16 family.</text>
</comment>
<evidence type="ECO:0000256" key="1">
    <source>
        <dbReference type="ARBA" id="ARBA00006865"/>
    </source>
</evidence>
<sequence length="563" mass="60152" precursor="true">MMKAWRKTSTLACGLVWAAAIGESSLRAEVLLRDDFNGSGNVNTAVWRLPFGEEGSFVGRTQFRGDPATDLPQQGLAEPLASDGKVAELYLDTYSPIDPGNQFLGTDLLTKQNFARGGGLTFESRIRLKPTTTGGLVGGFFSYDVQRESPPGTLVRDEIDYELISNQAIGGAPTNDPFTNFWNEGPFTGPGAAGAGQFHNVAGLNLTQFQNYKVEWTPAAIKWYVNNSLVRTQTTNVPDDPMKLHFNLWAPDSSFSDAFNAALTPAATSGANQRYALQVDHVEVNRINTTLSANLLADPSFENQTSPNPNGTGGWTVFNNAFYDGVNLLPQDGEVALKTFGPFHGSTDASGAFQNVPALPGQQFTSSIYAYSPSGDSIFGRANYTTIALQFVNSGGAVIGSVNFSPGTNQKETPIFDGRDPNLIEDEWLKYSVDAIAPTGTAFVRMNLFFIQTQNEGGAVWFDNASLMRLDSAATFASADFNQDGFVNGVDLASWKAAYGTNAGGDADGDGDSDGNDFLLWQRQYTGPNGVAAAGAVPEPGSLALLAFTGAGVACARWSRRAL</sequence>
<dbReference type="Pfam" id="PF07589">
    <property type="entry name" value="PEP-CTERM"/>
    <property type="match status" value="1"/>
</dbReference>
<dbReference type="Gene3D" id="2.60.120.200">
    <property type="match status" value="1"/>
</dbReference>
<dbReference type="PROSITE" id="PS00018">
    <property type="entry name" value="EF_HAND_1"/>
    <property type="match status" value="1"/>
</dbReference>
<keyword evidence="4" id="KW-0326">Glycosidase</keyword>
<feature type="chain" id="PRO_5022063990" evidence="2">
    <location>
        <begin position="19"/>
        <end position="563"/>
    </location>
</feature>
<dbReference type="GO" id="GO:0005975">
    <property type="term" value="P:carbohydrate metabolic process"/>
    <property type="evidence" value="ECO:0007669"/>
    <property type="project" value="InterPro"/>
</dbReference>
<dbReference type="PROSITE" id="PS51762">
    <property type="entry name" value="GH16_2"/>
    <property type="match status" value="1"/>
</dbReference>
<name>A0A517TZD0_9BACT</name>
<dbReference type="InterPro" id="IPR013320">
    <property type="entry name" value="ConA-like_dom_sf"/>
</dbReference>
<evidence type="ECO:0000256" key="2">
    <source>
        <dbReference type="SAM" id="SignalP"/>
    </source>
</evidence>
<dbReference type="EC" id="3.2.1.73" evidence="4"/>
<evidence type="ECO:0000313" key="4">
    <source>
        <dbReference type="EMBL" id="QDT73726.1"/>
    </source>
</evidence>
<accession>A0A517TZD0</accession>
<dbReference type="AlphaFoldDB" id="A0A517TZD0"/>
<dbReference type="InterPro" id="IPR018247">
    <property type="entry name" value="EF_Hand_1_Ca_BS"/>
</dbReference>
<dbReference type="GO" id="GO:0042972">
    <property type="term" value="F:licheninase activity"/>
    <property type="evidence" value="ECO:0007669"/>
    <property type="project" value="UniProtKB-EC"/>
</dbReference>
<dbReference type="InterPro" id="IPR013424">
    <property type="entry name" value="Ice-binding_C"/>
</dbReference>
<dbReference type="InterPro" id="IPR000757">
    <property type="entry name" value="Beta-glucanase-like"/>
</dbReference>